<feature type="non-terminal residue" evidence="2">
    <location>
        <position position="1"/>
    </location>
</feature>
<accession>X1I531</accession>
<dbReference type="EMBL" id="BARU01044258">
    <property type="protein sequence ID" value="GAH76827.1"/>
    <property type="molecule type" value="Genomic_DNA"/>
</dbReference>
<feature type="non-terminal residue" evidence="2">
    <location>
        <position position="174"/>
    </location>
</feature>
<comment type="caution">
    <text evidence="2">The sequence shown here is derived from an EMBL/GenBank/DDBJ whole genome shotgun (WGS) entry which is preliminary data.</text>
</comment>
<evidence type="ECO:0000259" key="1">
    <source>
        <dbReference type="Pfam" id="PF10102"/>
    </source>
</evidence>
<evidence type="ECO:0000313" key="2">
    <source>
        <dbReference type="EMBL" id="GAH76827.1"/>
    </source>
</evidence>
<name>X1I531_9ZZZZ</name>
<dbReference type="Pfam" id="PF10102">
    <property type="entry name" value="DUF2341"/>
    <property type="match status" value="1"/>
</dbReference>
<organism evidence="2">
    <name type="scientific">marine sediment metagenome</name>
    <dbReference type="NCBI Taxonomy" id="412755"/>
    <lineage>
        <taxon>unclassified sequences</taxon>
        <taxon>metagenomes</taxon>
        <taxon>ecological metagenomes</taxon>
    </lineage>
</organism>
<dbReference type="AlphaFoldDB" id="X1I531"/>
<gene>
    <name evidence="2" type="ORF">S03H2_67561</name>
</gene>
<proteinExistence type="predicted"/>
<dbReference type="InterPro" id="IPR018765">
    <property type="entry name" value="DUF2341"/>
</dbReference>
<protein>
    <recommendedName>
        <fullName evidence="1">DUF2341 domain-containing protein</fullName>
    </recommendedName>
</protein>
<sequence length="174" mass="19195">AIDQQVSAENFVKTLGVPQMIQHFYMTFAKQVLSIKTKHSGQLAQDEVCIAYERWNTRGLNATGLDAIVAHYNFDTCATPTPSGCAWDFKMKLTFSGNVAVANLDDFPVLVHLTGANFDFTHAQNNGEDIRFMDSDTCPTDGTPLKHEIEKWDKAGTDAIIWVKVPRIDGGSVA</sequence>
<feature type="domain" description="DUF2341" evidence="1">
    <location>
        <begin position="126"/>
        <end position="169"/>
    </location>
</feature>
<reference evidence="2" key="1">
    <citation type="journal article" date="2014" name="Front. Microbiol.">
        <title>High frequency of phylogenetically diverse reductive dehalogenase-homologous genes in deep subseafloor sedimentary metagenomes.</title>
        <authorList>
            <person name="Kawai M."/>
            <person name="Futagami T."/>
            <person name="Toyoda A."/>
            <person name="Takaki Y."/>
            <person name="Nishi S."/>
            <person name="Hori S."/>
            <person name="Arai W."/>
            <person name="Tsubouchi T."/>
            <person name="Morono Y."/>
            <person name="Uchiyama I."/>
            <person name="Ito T."/>
            <person name="Fujiyama A."/>
            <person name="Inagaki F."/>
            <person name="Takami H."/>
        </authorList>
    </citation>
    <scope>NUCLEOTIDE SEQUENCE</scope>
    <source>
        <strain evidence="2">Expedition CK06-06</strain>
    </source>
</reference>